<dbReference type="InterPro" id="IPR036597">
    <property type="entry name" value="Fido-like_dom_sf"/>
</dbReference>
<evidence type="ECO:0000313" key="11">
    <source>
        <dbReference type="Proteomes" id="UP000230886"/>
    </source>
</evidence>
<proteinExistence type="predicted"/>
<dbReference type="GO" id="GO:0051302">
    <property type="term" value="P:regulation of cell division"/>
    <property type="evidence" value="ECO:0007669"/>
    <property type="project" value="TreeGrafter"/>
</dbReference>
<reference evidence="10 11" key="1">
    <citation type="submission" date="2017-07" db="EMBL/GenBank/DDBJ databases">
        <title>Draft sequence of Rhodococcus enclensis 23b-28.</title>
        <authorList>
            <person name="Besaury L."/>
            <person name="Sancelme M."/>
            <person name="Amato P."/>
            <person name="Lallement A."/>
            <person name="Delort A.-M."/>
        </authorList>
    </citation>
    <scope>NUCLEOTIDE SEQUENCE [LARGE SCALE GENOMIC DNA]</scope>
    <source>
        <strain evidence="10 11">23b-28</strain>
    </source>
</reference>
<dbReference type="AlphaFoldDB" id="A0A2A5J672"/>
<organism evidence="10 11">
    <name type="scientific">Rhodococcus qingshengii</name>
    <dbReference type="NCBI Taxonomy" id="334542"/>
    <lineage>
        <taxon>Bacteria</taxon>
        <taxon>Bacillati</taxon>
        <taxon>Actinomycetota</taxon>
        <taxon>Actinomycetes</taxon>
        <taxon>Mycobacteriales</taxon>
        <taxon>Nocardiaceae</taxon>
        <taxon>Rhodococcus</taxon>
        <taxon>Rhodococcus erythropolis group</taxon>
    </lineage>
</organism>
<name>A0A2A5J672_RHOSG</name>
<feature type="domain" description="Fido" evidence="9">
    <location>
        <begin position="49"/>
        <end position="195"/>
    </location>
</feature>
<feature type="region of interest" description="Disordered" evidence="8">
    <location>
        <begin position="277"/>
        <end position="302"/>
    </location>
</feature>
<dbReference type="GO" id="GO:0005524">
    <property type="term" value="F:ATP binding"/>
    <property type="evidence" value="ECO:0007669"/>
    <property type="project" value="UniProtKB-KW"/>
</dbReference>
<dbReference type="EMBL" id="NOVD01000029">
    <property type="protein sequence ID" value="PCK24481.1"/>
    <property type="molecule type" value="Genomic_DNA"/>
</dbReference>
<keyword evidence="1" id="KW-0808">Transferase</keyword>
<evidence type="ECO:0000256" key="7">
    <source>
        <dbReference type="ARBA" id="ARBA00048696"/>
    </source>
</evidence>
<dbReference type="SUPFAM" id="SSF140931">
    <property type="entry name" value="Fic-like"/>
    <property type="match status" value="1"/>
</dbReference>
<evidence type="ECO:0000259" key="9">
    <source>
        <dbReference type="PROSITE" id="PS51459"/>
    </source>
</evidence>
<dbReference type="Gene3D" id="1.10.3290.10">
    <property type="entry name" value="Fido-like domain"/>
    <property type="match status" value="1"/>
</dbReference>
<comment type="caution">
    <text evidence="10">The sequence shown here is derived from an EMBL/GenBank/DDBJ whole genome shotgun (WGS) entry which is preliminary data.</text>
</comment>
<evidence type="ECO:0000256" key="8">
    <source>
        <dbReference type="SAM" id="MobiDB-lite"/>
    </source>
</evidence>
<dbReference type="PANTHER" id="PTHR39560:SF1">
    <property type="entry name" value="PROTEIN ADENYLYLTRANSFERASE FIC-RELATED"/>
    <property type="match status" value="1"/>
</dbReference>
<accession>A0A2A5J672</accession>
<evidence type="ECO:0000256" key="5">
    <source>
        <dbReference type="ARBA" id="ARBA00034531"/>
    </source>
</evidence>
<protein>
    <recommendedName>
        <fullName evidence="5">protein adenylyltransferase</fullName>
        <ecNumber evidence="5">2.7.7.108</ecNumber>
    </recommendedName>
</protein>
<evidence type="ECO:0000256" key="3">
    <source>
        <dbReference type="ARBA" id="ARBA00022741"/>
    </source>
</evidence>
<dbReference type="Proteomes" id="UP000230886">
    <property type="component" value="Unassembled WGS sequence"/>
</dbReference>
<dbReference type="PANTHER" id="PTHR39560">
    <property type="entry name" value="PROTEIN ADENYLYLTRANSFERASE FIC-RELATED"/>
    <property type="match status" value="1"/>
</dbReference>
<dbReference type="GO" id="GO:0070733">
    <property type="term" value="F:AMPylase activity"/>
    <property type="evidence" value="ECO:0007669"/>
    <property type="project" value="UniProtKB-EC"/>
</dbReference>
<feature type="compositionally biased region" description="Polar residues" evidence="8">
    <location>
        <begin position="284"/>
        <end position="294"/>
    </location>
</feature>
<dbReference type="RefSeq" id="WP_099698359.1">
    <property type="nucleotide sequence ID" value="NZ_NOVD01000029.1"/>
</dbReference>
<gene>
    <name evidence="10" type="ORF">CHR55_25650</name>
</gene>
<sequence>MSSDYHYPGTTVLRNRLGYTDPHTLAQAEALIAATRMAELAANPIDGHFDFAHLQAIHRHLLGDLYEWAGEIRTIDTAPGDLGILHDPPAAVPGELDRVFTDINSGVYVNHHSHEAFVQDLAGHWGDLTSVHPFVDGNSRTQRVFFDQLARDVGWAIEWRELSVDAVQAARNFAYIDGGTILADVLRPAIKPVTDVPAGSIATSPRGTTMTFPEHWQAMIEHYDTMPEQAYTWASQIKPEAPQHEPQVTEIRPRLEPVAPERELADLDTTKFHTHWSPEVDHQLMNSRTIPQHSSRSEGPRL</sequence>
<dbReference type="Pfam" id="PF02661">
    <property type="entry name" value="Fic"/>
    <property type="match status" value="1"/>
</dbReference>
<dbReference type="EC" id="2.7.7.108" evidence="5"/>
<evidence type="ECO:0000313" key="10">
    <source>
        <dbReference type="EMBL" id="PCK24481.1"/>
    </source>
</evidence>
<evidence type="ECO:0000256" key="1">
    <source>
        <dbReference type="ARBA" id="ARBA00022679"/>
    </source>
</evidence>
<evidence type="ECO:0000256" key="6">
    <source>
        <dbReference type="ARBA" id="ARBA00047939"/>
    </source>
</evidence>
<keyword evidence="2" id="KW-0548">Nucleotidyltransferase</keyword>
<evidence type="ECO:0000256" key="2">
    <source>
        <dbReference type="ARBA" id="ARBA00022695"/>
    </source>
</evidence>
<comment type="catalytic activity">
    <reaction evidence="6">
        <text>L-threonyl-[protein] + ATP = 3-O-(5'-adenylyl)-L-threonyl-[protein] + diphosphate</text>
        <dbReference type="Rhea" id="RHEA:54292"/>
        <dbReference type="Rhea" id="RHEA-COMP:11060"/>
        <dbReference type="Rhea" id="RHEA-COMP:13847"/>
        <dbReference type="ChEBI" id="CHEBI:30013"/>
        <dbReference type="ChEBI" id="CHEBI:30616"/>
        <dbReference type="ChEBI" id="CHEBI:33019"/>
        <dbReference type="ChEBI" id="CHEBI:138113"/>
        <dbReference type="EC" id="2.7.7.108"/>
    </reaction>
</comment>
<evidence type="ECO:0000256" key="4">
    <source>
        <dbReference type="ARBA" id="ARBA00022840"/>
    </source>
</evidence>
<keyword evidence="3" id="KW-0547">Nucleotide-binding</keyword>
<keyword evidence="4" id="KW-0067">ATP-binding</keyword>
<dbReference type="InterPro" id="IPR003812">
    <property type="entry name" value="Fido"/>
</dbReference>
<dbReference type="PROSITE" id="PS51459">
    <property type="entry name" value="FIDO"/>
    <property type="match status" value="1"/>
</dbReference>
<comment type="catalytic activity">
    <reaction evidence="7">
        <text>L-tyrosyl-[protein] + ATP = O-(5'-adenylyl)-L-tyrosyl-[protein] + diphosphate</text>
        <dbReference type="Rhea" id="RHEA:54288"/>
        <dbReference type="Rhea" id="RHEA-COMP:10136"/>
        <dbReference type="Rhea" id="RHEA-COMP:13846"/>
        <dbReference type="ChEBI" id="CHEBI:30616"/>
        <dbReference type="ChEBI" id="CHEBI:33019"/>
        <dbReference type="ChEBI" id="CHEBI:46858"/>
        <dbReference type="ChEBI" id="CHEBI:83624"/>
        <dbReference type="EC" id="2.7.7.108"/>
    </reaction>
</comment>